<reference evidence="2" key="1">
    <citation type="journal article" date="2024" name="IScience">
        <title>Strigolactones Initiate the Formation of Haustorium-like Structures in Castilleja.</title>
        <authorList>
            <person name="Buerger M."/>
            <person name="Peterson D."/>
            <person name="Chory J."/>
        </authorList>
    </citation>
    <scope>NUCLEOTIDE SEQUENCE [LARGE SCALE GENOMIC DNA]</scope>
</reference>
<name>A0ABD3CMN2_9LAMI</name>
<evidence type="ECO:0000313" key="1">
    <source>
        <dbReference type="EMBL" id="KAL3630888.1"/>
    </source>
</evidence>
<gene>
    <name evidence="1" type="ORF">CASFOL_023872</name>
</gene>
<proteinExistence type="predicted"/>
<evidence type="ECO:0000313" key="2">
    <source>
        <dbReference type="Proteomes" id="UP001632038"/>
    </source>
</evidence>
<dbReference type="AlphaFoldDB" id="A0ABD3CMN2"/>
<keyword evidence="2" id="KW-1185">Reference proteome</keyword>
<sequence length="108" mass="12570">MAGTRSLFRDLHSGKKICGVSKQVVRAYKQPYFDNQRVIKHQNLKEIFVEEPYDEWKRQTRTQIILKKELADACGDDVDQDEVFKYISNKSLSKAVRKNKFQGASIFA</sequence>
<comment type="caution">
    <text evidence="1">The sequence shown here is derived from an EMBL/GenBank/DDBJ whole genome shotgun (WGS) entry which is preliminary data.</text>
</comment>
<protein>
    <submittedName>
        <fullName evidence="1">Uncharacterized protein</fullName>
    </submittedName>
</protein>
<accession>A0ABD3CMN2</accession>
<organism evidence="1 2">
    <name type="scientific">Castilleja foliolosa</name>
    <dbReference type="NCBI Taxonomy" id="1961234"/>
    <lineage>
        <taxon>Eukaryota</taxon>
        <taxon>Viridiplantae</taxon>
        <taxon>Streptophyta</taxon>
        <taxon>Embryophyta</taxon>
        <taxon>Tracheophyta</taxon>
        <taxon>Spermatophyta</taxon>
        <taxon>Magnoliopsida</taxon>
        <taxon>eudicotyledons</taxon>
        <taxon>Gunneridae</taxon>
        <taxon>Pentapetalae</taxon>
        <taxon>asterids</taxon>
        <taxon>lamiids</taxon>
        <taxon>Lamiales</taxon>
        <taxon>Orobanchaceae</taxon>
        <taxon>Pedicularideae</taxon>
        <taxon>Castillejinae</taxon>
        <taxon>Castilleja</taxon>
    </lineage>
</organism>
<dbReference type="EMBL" id="JAVIJP010000032">
    <property type="protein sequence ID" value="KAL3630888.1"/>
    <property type="molecule type" value="Genomic_DNA"/>
</dbReference>
<dbReference type="Proteomes" id="UP001632038">
    <property type="component" value="Unassembled WGS sequence"/>
</dbReference>